<reference evidence="8" key="1">
    <citation type="journal article" date="2020" name="ISME J.">
        <title>Gammaproteobacteria mediating utilization of methyl-, sulfur- and petroleum organic compounds in deep ocean hydrothermal plumes.</title>
        <authorList>
            <person name="Zhou Z."/>
            <person name="Liu Y."/>
            <person name="Pan J."/>
            <person name="Cron B.R."/>
            <person name="Toner B.M."/>
            <person name="Anantharaman K."/>
            <person name="Breier J.A."/>
            <person name="Dick G.J."/>
            <person name="Li M."/>
        </authorList>
    </citation>
    <scope>NUCLEOTIDE SEQUENCE</scope>
    <source>
        <strain evidence="8">SZUA-1515</strain>
    </source>
</reference>
<dbReference type="GO" id="GO:0005886">
    <property type="term" value="C:plasma membrane"/>
    <property type="evidence" value="ECO:0007669"/>
    <property type="project" value="UniProtKB-SubCell"/>
</dbReference>
<feature type="transmembrane region" description="Helical" evidence="7">
    <location>
        <begin position="12"/>
        <end position="34"/>
    </location>
</feature>
<feature type="transmembrane region" description="Helical" evidence="7">
    <location>
        <begin position="177"/>
        <end position="198"/>
    </location>
</feature>
<keyword evidence="6 7" id="KW-0472">Membrane</keyword>
<keyword evidence="4 7" id="KW-0812">Transmembrane</keyword>
<organism evidence="8 9">
    <name type="scientific">Caldiarchaeum subterraneum</name>
    <dbReference type="NCBI Taxonomy" id="311458"/>
    <lineage>
        <taxon>Archaea</taxon>
        <taxon>Nitrososphaerota</taxon>
        <taxon>Candidatus Caldarchaeales</taxon>
        <taxon>Candidatus Caldarchaeaceae</taxon>
        <taxon>Candidatus Caldarchaeum</taxon>
    </lineage>
</organism>
<feature type="transmembrane region" description="Helical" evidence="7">
    <location>
        <begin position="138"/>
        <end position="156"/>
    </location>
</feature>
<gene>
    <name evidence="8" type="ORF">EYH45_00910</name>
</gene>
<dbReference type="EMBL" id="DQVM01000017">
    <property type="protein sequence ID" value="HIQ29104.1"/>
    <property type="molecule type" value="Genomic_DNA"/>
</dbReference>
<evidence type="ECO:0000256" key="1">
    <source>
        <dbReference type="ARBA" id="ARBA00004651"/>
    </source>
</evidence>
<keyword evidence="5 7" id="KW-1133">Transmembrane helix</keyword>
<dbReference type="InterPro" id="IPR002771">
    <property type="entry name" value="Multi_antbiot-R_MarC"/>
</dbReference>
<feature type="transmembrane region" description="Helical" evidence="7">
    <location>
        <begin position="112"/>
        <end position="132"/>
    </location>
</feature>
<comment type="similarity">
    <text evidence="2 7">Belongs to the UPF0056 (MarC) family.</text>
</comment>
<comment type="subcellular location">
    <subcellularLocation>
        <location evidence="1 7">Cell membrane</location>
        <topology evidence="1 7">Multi-pass membrane protein</topology>
    </subcellularLocation>
</comment>
<evidence type="ECO:0000256" key="3">
    <source>
        <dbReference type="ARBA" id="ARBA00022475"/>
    </source>
</evidence>
<evidence type="ECO:0000313" key="9">
    <source>
        <dbReference type="Proteomes" id="UP000608579"/>
    </source>
</evidence>
<dbReference type="NCBIfam" id="TIGR00427">
    <property type="entry name" value="NAAT family transporter"/>
    <property type="match status" value="1"/>
</dbReference>
<evidence type="ECO:0000313" key="8">
    <source>
        <dbReference type="EMBL" id="HIQ29104.1"/>
    </source>
</evidence>
<evidence type="ECO:0000256" key="7">
    <source>
        <dbReference type="RuleBase" id="RU362048"/>
    </source>
</evidence>
<accession>A0A833EBD3</accession>
<keyword evidence="3" id="KW-1003">Cell membrane</keyword>
<dbReference type="PANTHER" id="PTHR33508:SF1">
    <property type="entry name" value="UPF0056 MEMBRANE PROTEIN YHCE"/>
    <property type="match status" value="1"/>
</dbReference>
<dbReference type="PANTHER" id="PTHR33508">
    <property type="entry name" value="UPF0056 MEMBRANE PROTEIN YHCE"/>
    <property type="match status" value="1"/>
</dbReference>
<dbReference type="AlphaFoldDB" id="A0A833EBD3"/>
<proteinExistence type="inferred from homology"/>
<dbReference type="Proteomes" id="UP000608579">
    <property type="component" value="Unassembled WGS sequence"/>
</dbReference>
<comment type="caution">
    <text evidence="8">The sequence shown here is derived from an EMBL/GenBank/DDBJ whole genome shotgun (WGS) entry which is preliminary data.</text>
</comment>
<name>A0A833EBD3_CALS0</name>
<evidence type="ECO:0000256" key="6">
    <source>
        <dbReference type="ARBA" id="ARBA00023136"/>
    </source>
</evidence>
<dbReference type="Pfam" id="PF01914">
    <property type="entry name" value="MarC"/>
    <property type="match status" value="1"/>
</dbReference>
<evidence type="ECO:0000256" key="5">
    <source>
        <dbReference type="ARBA" id="ARBA00022989"/>
    </source>
</evidence>
<sequence>MTEVIDFLLNLVKASLALFIIVDPVGQIPLFLGLTKDMPPSERRRAFNMAVYVGSSLLFIFALAGHRILQLFGITIYSFMIAGGVLLMLLAIRIIIGGEAAARFAHAEDVGVFPIAFPLLSGPGAITTTMIAIESYGVAVTILSIINIMAVTWILLRNVERVYAVLGRVGSEVIARVMAVLIAAIAVEFIITGVKYYYP</sequence>
<feature type="transmembrane region" description="Helical" evidence="7">
    <location>
        <begin position="46"/>
        <end position="65"/>
    </location>
</feature>
<evidence type="ECO:0000256" key="4">
    <source>
        <dbReference type="ARBA" id="ARBA00022692"/>
    </source>
</evidence>
<protein>
    <recommendedName>
        <fullName evidence="7">UPF0056 membrane protein</fullName>
    </recommendedName>
</protein>
<evidence type="ECO:0000256" key="2">
    <source>
        <dbReference type="ARBA" id="ARBA00009784"/>
    </source>
</evidence>
<feature type="transmembrane region" description="Helical" evidence="7">
    <location>
        <begin position="71"/>
        <end position="92"/>
    </location>
</feature>